<dbReference type="FunCoup" id="L2GS68">
    <property type="interactions" value="315"/>
</dbReference>
<evidence type="ECO:0000259" key="8">
    <source>
        <dbReference type="SMART" id="SM00359"/>
    </source>
</evidence>
<dbReference type="PANTHER" id="PTHR23127:SF0">
    <property type="entry name" value="H_ACA RIBONUCLEOPROTEIN COMPLEX SUBUNIT DKC1"/>
    <property type="match status" value="1"/>
</dbReference>
<dbReference type="Gene3D" id="2.30.130.10">
    <property type="entry name" value="PUA domain"/>
    <property type="match status" value="1"/>
</dbReference>
<dbReference type="STRING" id="948595.L2GS68"/>
<dbReference type="GO" id="GO:0000495">
    <property type="term" value="P:box H/ACA sno(s)RNA 3'-end processing"/>
    <property type="evidence" value="ECO:0007669"/>
    <property type="project" value="EnsemblFungi"/>
</dbReference>
<dbReference type="InterPro" id="IPR012960">
    <property type="entry name" value="Dyskerin-like"/>
</dbReference>
<dbReference type="InterPro" id="IPR002478">
    <property type="entry name" value="PUA"/>
</dbReference>
<dbReference type="InterPro" id="IPR004802">
    <property type="entry name" value="tRNA_PsdUridine_synth_B_fam"/>
</dbReference>
<evidence type="ECO:0000256" key="6">
    <source>
        <dbReference type="ARBA" id="ARBA00023235"/>
    </source>
</evidence>
<dbReference type="SUPFAM" id="SSF55120">
    <property type="entry name" value="Pseudouridine synthase"/>
    <property type="match status" value="1"/>
</dbReference>
<dbReference type="GO" id="GO:1990481">
    <property type="term" value="P:mRNA pseudouridine synthesis"/>
    <property type="evidence" value="ECO:0007669"/>
    <property type="project" value="EnsemblFungi"/>
</dbReference>
<comment type="catalytic activity">
    <reaction evidence="1">
        <text>a uridine in mRNA = a pseudouridine in mRNA</text>
        <dbReference type="Rhea" id="RHEA:56644"/>
        <dbReference type="Rhea" id="RHEA-COMP:14658"/>
        <dbReference type="Rhea" id="RHEA-COMP:14659"/>
        <dbReference type="ChEBI" id="CHEBI:65314"/>
        <dbReference type="ChEBI" id="CHEBI:65315"/>
    </reaction>
</comment>
<dbReference type="InterPro" id="IPR036974">
    <property type="entry name" value="PUA_sf"/>
</dbReference>
<evidence type="ECO:0000256" key="2">
    <source>
        <dbReference type="ARBA" id="ARBA00001832"/>
    </source>
</evidence>
<gene>
    <name evidence="10" type="ORF">VCUG_01998</name>
</gene>
<dbReference type="Proteomes" id="UP000011081">
    <property type="component" value="Unassembled WGS sequence"/>
</dbReference>
<dbReference type="FunFam" id="3.30.2350.10:FF:000001">
    <property type="entry name" value="H/ACA ribonucleoprotein complex subunit CBF5"/>
    <property type="match status" value="1"/>
</dbReference>
<dbReference type="EMBL" id="GL877442">
    <property type="protein sequence ID" value="ELA46506.1"/>
    <property type="molecule type" value="Genomic_DNA"/>
</dbReference>
<dbReference type="SMART" id="SM01136">
    <property type="entry name" value="DKCLD"/>
    <property type="match status" value="1"/>
</dbReference>
<name>L2GS68_VAVCU</name>
<evidence type="ECO:0000313" key="10">
    <source>
        <dbReference type="EMBL" id="ELA46506.1"/>
    </source>
</evidence>
<proteinExistence type="inferred from homology"/>
<dbReference type="CDD" id="cd21148">
    <property type="entry name" value="PUA_Cbf5"/>
    <property type="match status" value="1"/>
</dbReference>
<dbReference type="Pfam" id="PF01509">
    <property type="entry name" value="TruB_N"/>
    <property type="match status" value="1"/>
</dbReference>
<dbReference type="InterPro" id="IPR015947">
    <property type="entry name" value="PUA-like_sf"/>
</dbReference>
<evidence type="ECO:0000256" key="4">
    <source>
        <dbReference type="ARBA" id="ARBA00008999"/>
    </source>
</evidence>
<dbReference type="InParanoid" id="L2GS68"/>
<keyword evidence="11" id="KW-1185">Reference proteome</keyword>
<dbReference type="VEuPathDB" id="MicrosporidiaDB:VCUG_01998"/>
<dbReference type="GO" id="GO:0003723">
    <property type="term" value="F:RNA binding"/>
    <property type="evidence" value="ECO:0007669"/>
    <property type="project" value="InterPro"/>
</dbReference>
<evidence type="ECO:0000313" key="11">
    <source>
        <dbReference type="Proteomes" id="UP000011081"/>
    </source>
</evidence>
<dbReference type="NCBIfam" id="TIGR00425">
    <property type="entry name" value="CBF5"/>
    <property type="match status" value="1"/>
</dbReference>
<evidence type="ECO:0000256" key="5">
    <source>
        <dbReference type="ARBA" id="ARBA00019272"/>
    </source>
</evidence>
<dbReference type="InterPro" id="IPR032819">
    <property type="entry name" value="TruB_C"/>
</dbReference>
<dbReference type="SUPFAM" id="SSF88697">
    <property type="entry name" value="PUA domain-like"/>
    <property type="match status" value="1"/>
</dbReference>
<dbReference type="GO" id="GO:0000454">
    <property type="term" value="P:snoRNA guided rRNA pseudouridine synthesis"/>
    <property type="evidence" value="ECO:0007669"/>
    <property type="project" value="EnsemblFungi"/>
</dbReference>
<organism evidence="10 11">
    <name type="scientific">Vavraia culicis (isolate floridensis)</name>
    <name type="common">Microsporidian parasite</name>
    <dbReference type="NCBI Taxonomy" id="948595"/>
    <lineage>
        <taxon>Eukaryota</taxon>
        <taxon>Fungi</taxon>
        <taxon>Fungi incertae sedis</taxon>
        <taxon>Microsporidia</taxon>
        <taxon>Pleistophoridae</taxon>
        <taxon>Vavraia</taxon>
    </lineage>
</organism>
<protein>
    <recommendedName>
        <fullName evidence="5">H/ACA ribonucleoprotein complex subunit CBF5</fullName>
    </recommendedName>
    <alternativeName>
        <fullName evidence="7">H/ACA ribonucleoprotein complex subunit cbf5</fullName>
    </alternativeName>
</protein>
<comment type="similarity">
    <text evidence="4">Belongs to the pseudouridine synthase TruB family.</text>
</comment>
<dbReference type="InterPro" id="IPR020103">
    <property type="entry name" value="PsdUridine_synth_cat_dom_sf"/>
</dbReference>
<dbReference type="RefSeq" id="XP_008075012.1">
    <property type="nucleotide sequence ID" value="XM_008076821.1"/>
</dbReference>
<dbReference type="OrthoDB" id="10250002at2759"/>
<dbReference type="GeneID" id="19879867"/>
<evidence type="ECO:0000259" key="9">
    <source>
        <dbReference type="SMART" id="SM01136"/>
    </source>
</evidence>
<dbReference type="AlphaFoldDB" id="L2GS68"/>
<dbReference type="Pfam" id="PF01472">
    <property type="entry name" value="PUA"/>
    <property type="match status" value="1"/>
</dbReference>
<comment type="catalytic activity">
    <reaction evidence="2">
        <text>uridine in snRNA = pseudouridine in snRNA</text>
        <dbReference type="Rhea" id="RHEA:51124"/>
        <dbReference type="Rhea" id="RHEA-COMP:12891"/>
        <dbReference type="Rhea" id="RHEA-COMP:12892"/>
        <dbReference type="ChEBI" id="CHEBI:65314"/>
        <dbReference type="ChEBI" id="CHEBI:65315"/>
    </reaction>
</comment>
<accession>L2GS68</accession>
<dbReference type="Gene3D" id="3.30.2350.10">
    <property type="entry name" value="Pseudouridine synthase"/>
    <property type="match status" value="1"/>
</dbReference>
<evidence type="ECO:0000256" key="3">
    <source>
        <dbReference type="ARBA" id="ARBA00001896"/>
    </source>
</evidence>
<dbReference type="Pfam" id="PF08068">
    <property type="entry name" value="DKCLD"/>
    <property type="match status" value="1"/>
</dbReference>
<comment type="catalytic activity">
    <reaction evidence="3">
        <text>uridine in 5S rRNA = pseudouridine in 5S rRNA</text>
        <dbReference type="Rhea" id="RHEA:47036"/>
        <dbReference type="Rhea" id="RHEA-COMP:11730"/>
        <dbReference type="Rhea" id="RHEA-COMP:11731"/>
        <dbReference type="ChEBI" id="CHEBI:65314"/>
        <dbReference type="ChEBI" id="CHEBI:65315"/>
    </reaction>
</comment>
<dbReference type="GO" id="GO:0031429">
    <property type="term" value="C:box H/ACA snoRNP complex"/>
    <property type="evidence" value="ECO:0007669"/>
    <property type="project" value="EnsemblFungi"/>
</dbReference>
<dbReference type="PANTHER" id="PTHR23127">
    <property type="entry name" value="CENTROMERE/MICROTUBULE BINDING PROTEIN CBF5"/>
    <property type="match status" value="1"/>
</dbReference>
<feature type="domain" description="PUA" evidence="8">
    <location>
        <begin position="287"/>
        <end position="361"/>
    </location>
</feature>
<evidence type="ECO:0000256" key="7">
    <source>
        <dbReference type="ARBA" id="ARBA00072225"/>
    </source>
</evidence>
<dbReference type="Pfam" id="PF16198">
    <property type="entry name" value="TruB_C_2"/>
    <property type="match status" value="1"/>
</dbReference>
<evidence type="ECO:0000256" key="1">
    <source>
        <dbReference type="ARBA" id="ARBA00001166"/>
    </source>
</evidence>
<sequence length="428" mass="48823">MQSGDVQDVSNENVNKHARNGEHVHSLDLPDHIGGTPVHTAESVLLYDIDKMIVKTSCFTTQGRGSYPEKRKMEEYLKYGVIYLDKPRNPSSHEVVTWIKNILRVEKTGHGGTLDPKVSGVLTVYLNRGTRLSKIEQNAGKEYVCIIRIDGDVNEEKFRDALRFFEGRLIQRPPLISAVKRNVRMRSVYRNEFLELRKVESAYYGLFKVSCEAGTYIRVLCEHIGLYLGMKAEMLELRRIRSGSIREEQCFTMHDVLDCHHILEKNSDERYIRRVVHPIEYSLRNYKRIMVKDSCVDALCSGAKLSLNGVIRFDRNINIGEKVVVITTKGEAIVLVETLVSGTEMQINEYGLIARTLRVIMEKVCIRAHGAQKNLICFERPGDDTSRRQEKDVLCCIEVADKVVNRILEFGKIKNCSSGSLLKMLLLA</sequence>
<dbReference type="HOGENOM" id="CLU_032087_3_0_1"/>
<dbReference type="OMA" id="GPFKEDE"/>
<keyword evidence="6" id="KW-0413">Isomerase</keyword>
<dbReference type="InterPro" id="IPR002501">
    <property type="entry name" value="PsdUridine_synth_N"/>
</dbReference>
<feature type="domain" description="Dyskerin-like" evidence="9">
    <location>
        <begin position="39"/>
        <end position="96"/>
    </location>
</feature>
<dbReference type="GO" id="GO:0031120">
    <property type="term" value="P:snRNA pseudouridine synthesis"/>
    <property type="evidence" value="ECO:0007669"/>
    <property type="project" value="EnsemblFungi"/>
</dbReference>
<reference evidence="11" key="1">
    <citation type="submission" date="2011-03" db="EMBL/GenBank/DDBJ databases">
        <title>The genome sequence of Vavraia culicis strain floridensis.</title>
        <authorList>
            <consortium name="The Broad Institute Genome Sequencing Platform"/>
            <person name="Cuomo C."/>
            <person name="Becnel J."/>
            <person name="Sanscrainte N."/>
            <person name="Young S.K."/>
            <person name="Zeng Q."/>
            <person name="Gargeya S."/>
            <person name="Fitzgerald M."/>
            <person name="Haas B."/>
            <person name="Abouelleil A."/>
            <person name="Alvarado L."/>
            <person name="Arachchi H.M."/>
            <person name="Berlin A."/>
            <person name="Chapman S.B."/>
            <person name="Gearin G."/>
            <person name="Goldberg J."/>
            <person name="Griggs A."/>
            <person name="Gujja S."/>
            <person name="Hansen M."/>
            <person name="Heiman D."/>
            <person name="Howarth C."/>
            <person name="Larimer J."/>
            <person name="Lui A."/>
            <person name="MacDonald P.J.P."/>
            <person name="McCowen C."/>
            <person name="Montmayeur A."/>
            <person name="Murphy C."/>
            <person name="Neiman D."/>
            <person name="Pearson M."/>
            <person name="Priest M."/>
            <person name="Roberts A."/>
            <person name="Saif S."/>
            <person name="Shea T."/>
            <person name="Sisk P."/>
            <person name="Stolte C."/>
            <person name="Sykes S."/>
            <person name="Wortman J."/>
            <person name="Nusbaum C."/>
            <person name="Birren B."/>
        </authorList>
    </citation>
    <scope>NUCLEOTIDE SEQUENCE [LARGE SCALE GENOMIC DNA]</scope>
    <source>
        <strain evidence="11">floridensis</strain>
    </source>
</reference>
<dbReference type="SMART" id="SM00359">
    <property type="entry name" value="PUA"/>
    <property type="match status" value="1"/>
</dbReference>
<dbReference type="PROSITE" id="PS50890">
    <property type="entry name" value="PUA"/>
    <property type="match status" value="1"/>
</dbReference>
<dbReference type="GO" id="GO:0009982">
    <property type="term" value="F:pseudouridine synthase activity"/>
    <property type="evidence" value="ECO:0007669"/>
    <property type="project" value="EnsemblFungi"/>
</dbReference>
<dbReference type="NCBIfam" id="NF003280">
    <property type="entry name" value="PRK04270.1"/>
    <property type="match status" value="1"/>
</dbReference>